<keyword evidence="7" id="KW-0175">Coiled coil</keyword>
<dbReference type="GO" id="GO:0051301">
    <property type="term" value="P:cell division"/>
    <property type="evidence" value="ECO:0007669"/>
    <property type="project" value="UniProtKB-KW"/>
</dbReference>
<dbReference type="GO" id="GO:0070652">
    <property type="term" value="C:HAUS complex"/>
    <property type="evidence" value="ECO:0007669"/>
    <property type="project" value="InterPro"/>
</dbReference>
<accession>A0A8D0H9F9</accession>
<evidence type="ECO:0000256" key="8">
    <source>
        <dbReference type="ARBA" id="ARBA00023212"/>
    </source>
</evidence>
<keyword evidence="3" id="KW-0963">Cytoplasm</keyword>
<evidence type="ECO:0000256" key="7">
    <source>
        <dbReference type="ARBA" id="ARBA00023054"/>
    </source>
</evidence>
<dbReference type="GO" id="GO:0005874">
    <property type="term" value="C:microtubule"/>
    <property type="evidence" value="ECO:0007669"/>
    <property type="project" value="UniProtKB-KW"/>
</dbReference>
<reference evidence="10" key="1">
    <citation type="submission" date="2025-08" db="UniProtKB">
        <authorList>
            <consortium name="Ensembl"/>
        </authorList>
    </citation>
    <scope>IDENTIFICATION</scope>
</reference>
<dbReference type="PRINTS" id="PR02087">
    <property type="entry name" value="HAUSAUGMINL1"/>
</dbReference>
<keyword evidence="6" id="KW-0498">Mitosis</keyword>
<sequence>WEPQIPRSSQEGGPFSLMGVTLWLKKTFGDQPVPQYEVNARTIDILYELAECNEARDRDVALITDDMKQKTTEYESEGELGRVVNVV</sequence>
<proteinExistence type="inferred from homology"/>
<evidence type="ECO:0000256" key="6">
    <source>
        <dbReference type="ARBA" id="ARBA00022776"/>
    </source>
</evidence>
<organism evidence="10 11">
    <name type="scientific">Sphenodon punctatus</name>
    <name type="common">Tuatara</name>
    <name type="synonym">Hatteria punctata</name>
    <dbReference type="NCBI Taxonomy" id="8508"/>
    <lineage>
        <taxon>Eukaryota</taxon>
        <taxon>Metazoa</taxon>
        <taxon>Chordata</taxon>
        <taxon>Craniata</taxon>
        <taxon>Vertebrata</taxon>
        <taxon>Euteleostomi</taxon>
        <taxon>Lepidosauria</taxon>
        <taxon>Sphenodontia</taxon>
        <taxon>Sphenodontidae</taxon>
        <taxon>Sphenodon</taxon>
    </lineage>
</organism>
<dbReference type="OMA" id="NRVQDRD"/>
<evidence type="ECO:0000256" key="3">
    <source>
        <dbReference type="ARBA" id="ARBA00022490"/>
    </source>
</evidence>
<keyword evidence="4" id="KW-0132">Cell division</keyword>
<keyword evidence="8" id="KW-0206">Cytoskeleton</keyword>
<dbReference type="Pfam" id="PF25762">
    <property type="entry name" value="HAUS1"/>
    <property type="match status" value="1"/>
</dbReference>
<name>A0A8D0H9F9_SPHPU</name>
<dbReference type="AlphaFoldDB" id="A0A8D0H9F9"/>
<comment type="similarity">
    <text evidence="2">Belongs to the HAUS1 family.</text>
</comment>
<dbReference type="PANTHER" id="PTHR31570">
    <property type="entry name" value="HAUS AUGMIN-LIKE COMPLEX SUBUNIT 1"/>
    <property type="match status" value="1"/>
</dbReference>
<dbReference type="GO" id="GO:0007098">
    <property type="term" value="P:centrosome cycle"/>
    <property type="evidence" value="ECO:0007669"/>
    <property type="project" value="TreeGrafter"/>
</dbReference>
<evidence type="ECO:0000256" key="9">
    <source>
        <dbReference type="ARBA" id="ARBA00023306"/>
    </source>
</evidence>
<comment type="subcellular location">
    <subcellularLocation>
        <location evidence="1">Cytoplasm</location>
        <location evidence="1">Cytoskeleton</location>
        <location evidence="1">Spindle</location>
    </subcellularLocation>
</comment>
<dbReference type="Proteomes" id="UP000694392">
    <property type="component" value="Unplaced"/>
</dbReference>
<reference evidence="10" key="2">
    <citation type="submission" date="2025-09" db="UniProtKB">
        <authorList>
            <consortium name="Ensembl"/>
        </authorList>
    </citation>
    <scope>IDENTIFICATION</scope>
</reference>
<keyword evidence="11" id="KW-1185">Reference proteome</keyword>
<keyword evidence="9" id="KW-0131">Cell cycle</keyword>
<evidence type="ECO:0000256" key="4">
    <source>
        <dbReference type="ARBA" id="ARBA00022618"/>
    </source>
</evidence>
<keyword evidence="5" id="KW-0493">Microtubule</keyword>
<evidence type="ECO:0000313" key="11">
    <source>
        <dbReference type="Proteomes" id="UP000694392"/>
    </source>
</evidence>
<evidence type="ECO:0000313" key="10">
    <source>
        <dbReference type="Ensembl" id="ENSSPUP00000016158.1"/>
    </source>
</evidence>
<dbReference type="PANTHER" id="PTHR31570:SF1">
    <property type="entry name" value="HAUS AUGMIN-LIKE COMPLEX SUBUNIT 1"/>
    <property type="match status" value="1"/>
</dbReference>
<dbReference type="GO" id="GO:0051225">
    <property type="term" value="P:spindle assembly"/>
    <property type="evidence" value="ECO:0007669"/>
    <property type="project" value="InterPro"/>
</dbReference>
<dbReference type="InterPro" id="IPR026243">
    <property type="entry name" value="HAUS1"/>
</dbReference>
<evidence type="ECO:0000256" key="1">
    <source>
        <dbReference type="ARBA" id="ARBA00004186"/>
    </source>
</evidence>
<dbReference type="Ensembl" id="ENSSPUT00000017222.1">
    <property type="protein sequence ID" value="ENSSPUP00000016158.1"/>
    <property type="gene ID" value="ENSSPUG00000012500.1"/>
</dbReference>
<dbReference type="GO" id="GO:0005829">
    <property type="term" value="C:cytosol"/>
    <property type="evidence" value="ECO:0007669"/>
    <property type="project" value="TreeGrafter"/>
</dbReference>
<dbReference type="GeneTree" id="ENSGT00390000006029"/>
<protein>
    <submittedName>
        <fullName evidence="10">Uncharacterized protein</fullName>
    </submittedName>
</protein>
<dbReference type="GO" id="GO:0005819">
    <property type="term" value="C:spindle"/>
    <property type="evidence" value="ECO:0007669"/>
    <property type="project" value="UniProtKB-SubCell"/>
</dbReference>
<evidence type="ECO:0000256" key="2">
    <source>
        <dbReference type="ARBA" id="ARBA00005479"/>
    </source>
</evidence>
<evidence type="ECO:0000256" key="5">
    <source>
        <dbReference type="ARBA" id="ARBA00022701"/>
    </source>
</evidence>